<accession>A0A0C9ZBE1</accession>
<feature type="non-terminal residue" evidence="1">
    <location>
        <position position="1"/>
    </location>
</feature>
<evidence type="ECO:0000313" key="2">
    <source>
        <dbReference type="Proteomes" id="UP000054018"/>
    </source>
</evidence>
<keyword evidence="2" id="KW-1185">Reference proteome</keyword>
<gene>
    <name evidence="1" type="ORF">PISMIDRAFT_685504</name>
</gene>
<dbReference type="EMBL" id="KN833835">
    <property type="protein sequence ID" value="KIK17243.1"/>
    <property type="molecule type" value="Genomic_DNA"/>
</dbReference>
<sequence length="86" mass="9327">VAGNLLLLASSALPLPPFSSKIIGTDGQIRHFTLQTRTEGHQPCCTADDEIIAKMISTLPSKTLTGNYRLMNPSDRIMVTVCRVEA</sequence>
<protein>
    <submittedName>
        <fullName evidence="1">Uncharacterized protein</fullName>
    </submittedName>
</protein>
<evidence type="ECO:0000313" key="1">
    <source>
        <dbReference type="EMBL" id="KIK17243.1"/>
    </source>
</evidence>
<reference evidence="1 2" key="1">
    <citation type="submission" date="2014-04" db="EMBL/GenBank/DDBJ databases">
        <authorList>
            <consortium name="DOE Joint Genome Institute"/>
            <person name="Kuo A."/>
            <person name="Kohler A."/>
            <person name="Costa M.D."/>
            <person name="Nagy L.G."/>
            <person name="Floudas D."/>
            <person name="Copeland A."/>
            <person name="Barry K.W."/>
            <person name="Cichocki N."/>
            <person name="Veneault-Fourrey C."/>
            <person name="LaButti K."/>
            <person name="Lindquist E.A."/>
            <person name="Lipzen A."/>
            <person name="Lundell T."/>
            <person name="Morin E."/>
            <person name="Murat C."/>
            <person name="Sun H."/>
            <person name="Tunlid A."/>
            <person name="Henrissat B."/>
            <person name="Grigoriev I.V."/>
            <person name="Hibbett D.S."/>
            <person name="Martin F."/>
            <person name="Nordberg H.P."/>
            <person name="Cantor M.N."/>
            <person name="Hua S.X."/>
        </authorList>
    </citation>
    <scope>NUCLEOTIDE SEQUENCE [LARGE SCALE GENOMIC DNA]</scope>
    <source>
        <strain evidence="1 2">441</strain>
    </source>
</reference>
<name>A0A0C9ZBE1_9AGAM</name>
<organism evidence="1 2">
    <name type="scientific">Pisolithus microcarpus 441</name>
    <dbReference type="NCBI Taxonomy" id="765257"/>
    <lineage>
        <taxon>Eukaryota</taxon>
        <taxon>Fungi</taxon>
        <taxon>Dikarya</taxon>
        <taxon>Basidiomycota</taxon>
        <taxon>Agaricomycotina</taxon>
        <taxon>Agaricomycetes</taxon>
        <taxon>Agaricomycetidae</taxon>
        <taxon>Boletales</taxon>
        <taxon>Sclerodermatineae</taxon>
        <taxon>Pisolithaceae</taxon>
        <taxon>Pisolithus</taxon>
    </lineage>
</organism>
<dbReference type="Proteomes" id="UP000054018">
    <property type="component" value="Unassembled WGS sequence"/>
</dbReference>
<dbReference type="AlphaFoldDB" id="A0A0C9ZBE1"/>
<proteinExistence type="predicted"/>
<reference evidence="2" key="2">
    <citation type="submission" date="2015-01" db="EMBL/GenBank/DDBJ databases">
        <title>Evolutionary Origins and Diversification of the Mycorrhizal Mutualists.</title>
        <authorList>
            <consortium name="DOE Joint Genome Institute"/>
            <consortium name="Mycorrhizal Genomics Consortium"/>
            <person name="Kohler A."/>
            <person name="Kuo A."/>
            <person name="Nagy L.G."/>
            <person name="Floudas D."/>
            <person name="Copeland A."/>
            <person name="Barry K.W."/>
            <person name="Cichocki N."/>
            <person name="Veneault-Fourrey C."/>
            <person name="LaButti K."/>
            <person name="Lindquist E.A."/>
            <person name="Lipzen A."/>
            <person name="Lundell T."/>
            <person name="Morin E."/>
            <person name="Murat C."/>
            <person name="Riley R."/>
            <person name="Ohm R."/>
            <person name="Sun H."/>
            <person name="Tunlid A."/>
            <person name="Henrissat B."/>
            <person name="Grigoriev I.V."/>
            <person name="Hibbett D.S."/>
            <person name="Martin F."/>
        </authorList>
    </citation>
    <scope>NUCLEOTIDE SEQUENCE [LARGE SCALE GENOMIC DNA]</scope>
    <source>
        <strain evidence="2">441</strain>
    </source>
</reference>
<dbReference type="HOGENOM" id="CLU_2503981_0_0_1"/>
<dbReference type="OrthoDB" id="10442504at2759"/>